<evidence type="ECO:0000256" key="1">
    <source>
        <dbReference type="SAM" id="MobiDB-lite"/>
    </source>
</evidence>
<gene>
    <name evidence="4" type="ORF">EGW08_022494</name>
</gene>
<evidence type="ECO:0000259" key="3">
    <source>
        <dbReference type="PROSITE" id="PS50835"/>
    </source>
</evidence>
<dbReference type="InterPro" id="IPR007110">
    <property type="entry name" value="Ig-like_dom"/>
</dbReference>
<feature type="domain" description="Ig-like" evidence="3">
    <location>
        <begin position="63"/>
        <end position="146"/>
    </location>
</feature>
<dbReference type="EMBL" id="RQTK01001587">
    <property type="protein sequence ID" value="RUS69746.1"/>
    <property type="molecule type" value="Genomic_DNA"/>
</dbReference>
<organism evidence="4 5">
    <name type="scientific">Elysia chlorotica</name>
    <name type="common">Eastern emerald elysia</name>
    <name type="synonym">Sea slug</name>
    <dbReference type="NCBI Taxonomy" id="188477"/>
    <lineage>
        <taxon>Eukaryota</taxon>
        <taxon>Metazoa</taxon>
        <taxon>Spiralia</taxon>
        <taxon>Lophotrochozoa</taxon>
        <taxon>Mollusca</taxon>
        <taxon>Gastropoda</taxon>
        <taxon>Heterobranchia</taxon>
        <taxon>Euthyneura</taxon>
        <taxon>Panpulmonata</taxon>
        <taxon>Sacoglossa</taxon>
        <taxon>Placobranchoidea</taxon>
        <taxon>Plakobranchidae</taxon>
        <taxon>Elysia</taxon>
    </lineage>
</organism>
<keyword evidence="2" id="KW-1133">Transmembrane helix</keyword>
<sequence length="413" mass="46114">MKDGRCGTIITSSLSFRVELHHTGVFFSCFGYNNLFPRFMQCPKGQVFSYCDMSRKLKVLEKPRDVKLHRVHFHAPPSTLYTGEKISLTCSAYRPKHKTLTWKLHSSRLSLHQLNITKTDFMNGSRTVSSISFEIQKVQDGMVLYCLDISPNETSKICTANKKLWTYCDFTPAIRVIDDGPRGPPEFILEYEGFPDPLAPNTMASASCAVTHGGSGTLIWVAYFNSGPKAFFFNETERNPVVSFSGVWILNAFWLFLPLIVLMLIALICIPLALFRSPSNMSEAYHEDDDYTTGISDNKTYLETSPALQLLTQQSFIDAFLGPNADVDGAMEAKKMGRKLKPGTSSSVDDFHALSDGSMFYEVMKPKGHVINLQDRLARQQKQLAKRKKAVSGTVTSIGQSGTTGSQRSTFQS</sequence>
<keyword evidence="5" id="KW-1185">Reference proteome</keyword>
<comment type="caution">
    <text evidence="4">The sequence shown here is derived from an EMBL/GenBank/DDBJ whole genome shotgun (WGS) entry which is preliminary data.</text>
</comment>
<evidence type="ECO:0000313" key="5">
    <source>
        <dbReference type="Proteomes" id="UP000271974"/>
    </source>
</evidence>
<feature type="region of interest" description="Disordered" evidence="1">
    <location>
        <begin position="388"/>
        <end position="413"/>
    </location>
</feature>
<keyword evidence="2" id="KW-0472">Membrane</keyword>
<protein>
    <recommendedName>
        <fullName evidence="3">Ig-like domain-containing protein</fullName>
    </recommendedName>
</protein>
<keyword evidence="2" id="KW-0812">Transmembrane</keyword>
<evidence type="ECO:0000256" key="2">
    <source>
        <dbReference type="SAM" id="Phobius"/>
    </source>
</evidence>
<accession>A0A3S1AR49</accession>
<name>A0A3S1AR49_ELYCH</name>
<proteinExistence type="predicted"/>
<feature type="transmembrane region" description="Helical" evidence="2">
    <location>
        <begin position="248"/>
        <end position="275"/>
    </location>
</feature>
<dbReference type="AlphaFoldDB" id="A0A3S1AR49"/>
<dbReference type="Proteomes" id="UP000271974">
    <property type="component" value="Unassembled WGS sequence"/>
</dbReference>
<reference evidence="4 5" key="1">
    <citation type="submission" date="2019-01" db="EMBL/GenBank/DDBJ databases">
        <title>A draft genome assembly of the solar-powered sea slug Elysia chlorotica.</title>
        <authorList>
            <person name="Cai H."/>
            <person name="Li Q."/>
            <person name="Fang X."/>
            <person name="Li J."/>
            <person name="Curtis N.E."/>
            <person name="Altenburger A."/>
            <person name="Shibata T."/>
            <person name="Feng M."/>
            <person name="Maeda T."/>
            <person name="Schwartz J.A."/>
            <person name="Shigenobu S."/>
            <person name="Lundholm N."/>
            <person name="Nishiyama T."/>
            <person name="Yang H."/>
            <person name="Hasebe M."/>
            <person name="Li S."/>
            <person name="Pierce S.K."/>
            <person name="Wang J."/>
        </authorList>
    </citation>
    <scope>NUCLEOTIDE SEQUENCE [LARGE SCALE GENOMIC DNA]</scope>
    <source>
        <strain evidence="4">EC2010</strain>
        <tissue evidence="4">Whole organism of an adult</tissue>
    </source>
</reference>
<dbReference type="PROSITE" id="PS50835">
    <property type="entry name" value="IG_LIKE"/>
    <property type="match status" value="1"/>
</dbReference>
<feature type="compositionally biased region" description="Polar residues" evidence="1">
    <location>
        <begin position="393"/>
        <end position="413"/>
    </location>
</feature>
<evidence type="ECO:0000313" key="4">
    <source>
        <dbReference type="EMBL" id="RUS69746.1"/>
    </source>
</evidence>